<gene>
    <name evidence="1" type="ORF">BAY60_06360</name>
</gene>
<dbReference type="Proteomes" id="UP000249915">
    <property type="component" value="Unassembled WGS sequence"/>
</dbReference>
<dbReference type="EMBL" id="MASW01000001">
    <property type="protein sequence ID" value="PXY32760.1"/>
    <property type="molecule type" value="Genomic_DNA"/>
</dbReference>
<protein>
    <submittedName>
        <fullName evidence="1">Uncharacterized protein</fullName>
    </submittedName>
</protein>
<name>A0A2V4BBW8_9PSEU</name>
<keyword evidence="2" id="KW-1185">Reference proteome</keyword>
<dbReference type="InterPro" id="IPR045647">
    <property type="entry name" value="DUF6401"/>
</dbReference>
<sequence length="140" mass="15646">MGWLDSATDRSARRWLGRMADELATGWQALAQPALRRQFDQHLDSVVEAIRDGEALVERAVPTTQLVLIAGYAYDIRQQALLAGWEPPKAEADWAAGDWYGLRLLACYELASREPKGPRRMHSQSDWSSIVGLLRGSRPG</sequence>
<dbReference type="AlphaFoldDB" id="A0A2V4BBW8"/>
<proteinExistence type="predicted"/>
<comment type="caution">
    <text evidence="1">The sequence shown here is derived from an EMBL/GenBank/DDBJ whole genome shotgun (WGS) entry which is preliminary data.</text>
</comment>
<accession>A0A2V4BBW8</accession>
<reference evidence="1 2" key="1">
    <citation type="submission" date="2016-07" db="EMBL/GenBank/DDBJ databases">
        <title>Draft genome sequence of Prauserella muralis DSM 45305, isolated from a mould-covered wall in an indoor environment.</title>
        <authorList>
            <person name="Ruckert C."/>
            <person name="Albersmeier A."/>
            <person name="Jiang C.-L."/>
            <person name="Jiang Y."/>
            <person name="Kalinowski J."/>
            <person name="Schneider O."/>
            <person name="Winkler A."/>
            <person name="Zotchev S.B."/>
        </authorList>
    </citation>
    <scope>NUCLEOTIDE SEQUENCE [LARGE SCALE GENOMIC DNA]</scope>
    <source>
        <strain evidence="1 2">DSM 45305</strain>
    </source>
</reference>
<dbReference type="Pfam" id="PF19939">
    <property type="entry name" value="DUF6401"/>
    <property type="match status" value="1"/>
</dbReference>
<evidence type="ECO:0000313" key="2">
    <source>
        <dbReference type="Proteomes" id="UP000249915"/>
    </source>
</evidence>
<organism evidence="1 2">
    <name type="scientific">Prauserella muralis</name>
    <dbReference type="NCBI Taxonomy" id="588067"/>
    <lineage>
        <taxon>Bacteria</taxon>
        <taxon>Bacillati</taxon>
        <taxon>Actinomycetota</taxon>
        <taxon>Actinomycetes</taxon>
        <taxon>Pseudonocardiales</taxon>
        <taxon>Pseudonocardiaceae</taxon>
        <taxon>Prauserella</taxon>
    </lineage>
</organism>
<evidence type="ECO:0000313" key="1">
    <source>
        <dbReference type="EMBL" id="PXY32760.1"/>
    </source>
</evidence>